<accession>A0A8T9Q2E3</accession>
<dbReference type="EMBL" id="CP095046">
    <property type="protein sequence ID" value="UOQ70641.1"/>
    <property type="molecule type" value="Genomic_DNA"/>
</dbReference>
<name>A0A8T9Q2E3_9BACT</name>
<dbReference type="Proteomes" id="UP000831796">
    <property type="component" value="Chromosome"/>
</dbReference>
<evidence type="ECO:0000313" key="1">
    <source>
        <dbReference type="EMBL" id="UOQ70641.1"/>
    </source>
</evidence>
<dbReference type="AlphaFoldDB" id="A0A8T9Q2E3"/>
<proteinExistence type="predicted"/>
<reference evidence="1" key="1">
    <citation type="submission" date="2022-04" db="EMBL/GenBank/DDBJ databases">
        <title>Hymenobacter sp. isolated from the air.</title>
        <authorList>
            <person name="Won M."/>
            <person name="Lee C.-M."/>
            <person name="Woen H.-Y."/>
            <person name="Kwon S.-W."/>
        </authorList>
    </citation>
    <scope>NUCLEOTIDE SEQUENCE</scope>
    <source>
        <strain evidence="1">5116S-3</strain>
    </source>
</reference>
<gene>
    <name evidence="1" type="ORF">MUN79_18275</name>
</gene>
<sequence>MSRETALERTSKINSIEDPRVIDLCIKRLGLTRPEFDQIVATPPRTFHDYPNNYRLIRRLRWPIQTLSRLNLLPESAYDKYFNCGT</sequence>
<protein>
    <submittedName>
        <fullName evidence="1">Uncharacterized protein</fullName>
    </submittedName>
</protein>
<evidence type="ECO:0000313" key="2">
    <source>
        <dbReference type="Proteomes" id="UP000831796"/>
    </source>
</evidence>
<dbReference type="RefSeq" id="WP_244674060.1">
    <property type="nucleotide sequence ID" value="NZ_CP095046.1"/>
</dbReference>
<dbReference type="KEGG" id="hcu:MUN79_18275"/>
<keyword evidence="2" id="KW-1185">Reference proteome</keyword>
<organism evidence="1 2">
    <name type="scientific">Hymenobacter cellulosilyticus</name>
    <dbReference type="NCBI Taxonomy" id="2932248"/>
    <lineage>
        <taxon>Bacteria</taxon>
        <taxon>Pseudomonadati</taxon>
        <taxon>Bacteroidota</taxon>
        <taxon>Cytophagia</taxon>
        <taxon>Cytophagales</taxon>
        <taxon>Hymenobacteraceae</taxon>
        <taxon>Hymenobacter</taxon>
    </lineage>
</organism>